<evidence type="ECO:0000256" key="4">
    <source>
        <dbReference type="ARBA" id="ARBA00022695"/>
    </source>
</evidence>
<dbReference type="CDD" id="cd01647">
    <property type="entry name" value="RT_LTR"/>
    <property type="match status" value="1"/>
</dbReference>
<dbReference type="Gene3D" id="3.10.10.10">
    <property type="entry name" value="HIV Type 1 Reverse Transcriptase, subunit A, domain 1"/>
    <property type="match status" value="1"/>
</dbReference>
<keyword evidence="3" id="KW-0808">Transferase</keyword>
<dbReference type="Gene3D" id="1.10.340.70">
    <property type="match status" value="1"/>
</dbReference>
<keyword evidence="2" id="KW-0645">Protease</keyword>
<evidence type="ECO:0000259" key="12">
    <source>
        <dbReference type="PROSITE" id="PS50994"/>
    </source>
</evidence>
<evidence type="ECO:0000313" key="13">
    <source>
        <dbReference type="EMBL" id="GFY01259.1"/>
    </source>
</evidence>
<dbReference type="Gene3D" id="3.30.420.10">
    <property type="entry name" value="Ribonuclease H-like superfamily/Ribonuclease H"/>
    <property type="match status" value="1"/>
</dbReference>
<feature type="domain" description="CCHC-type" evidence="10">
    <location>
        <begin position="301"/>
        <end position="314"/>
    </location>
</feature>
<keyword evidence="9" id="KW-0862">Zinc</keyword>
<dbReference type="GO" id="GO:0004519">
    <property type="term" value="F:endonuclease activity"/>
    <property type="evidence" value="ECO:0007669"/>
    <property type="project" value="UniProtKB-KW"/>
</dbReference>
<sequence>MAFLGKAKKQDLVLLAEELGQKVSDKMTNIELRNIIIRSKDYEEEFVRDQLSVILEERLERESKEKIQQQREFELEKMRLEIERSRFDPENLSPLKTSVSDLIKIIPNFDIRDGDIVLFLTLFERQAKRIGVEKTNWVSALLARMPPDITQLIARESEDKFDNYDYIKGVLLKRFKMSPETFRQKFMKHQRIPARSWRDFVFEITSYFEEWLDGMEIREHFVDEWAKFYEPSVLADKLDGYESVRSSVKKTSQPEMSLSNTSDSRSNIKKEHAIIKNDIQSQRYKLPFKQEPKQPTFKPTCYSCGRVGHTSRVCHAKNHKKTSPTRQINAVETNERFQEQSSAILTAKVAIPVYSPAKENEKIDELQFVHIKCGNEILKAVIDTGAQISVVRADVVEGQSVDSGGTIQIMSAFGEREVTELKIFNLKIDDSRHGVVPIMCAVSKRLVNDMLVCSSAYEALLENVQFIHNPANFYVSSRAVEGITADDPKSISSQEMTRETYPSEIYIQAVSKANEEEQLSEGRETRSTFIKMQREDDTLKKLWSLAEQQKNSVKIHNGILVHSEYICGENIDQVVLPQCKREEVLKMAHDVPLGGHLGEQKTRQRIKYSFYWPTIKQDVKRFCESCKICQLRKPITYRDRVPIQPLVRPEIPFEVWSVDCIGPLEPPSRRNHHFIICAVDLCTRWAEAIPVKEISAKTTCNVLLKIFTQTGFPKMICSDQGTNFTSKLSEMFLSVMGVSPRFSTPGHPESMGAVERWNRTLKDMLSKNVQEHGSDWDLHLPLLLFAYREIPHSTTGMSPFQLVYGRLPSGPISLLKEVWVGERNIPTTLSRSVEKYLEDLIEKLRKAHEIAAETAEATQNNYASYYNLRSREKQFKVGDKVLVLLPSSTHKLMKTWIGPATIIEITRPYSAKVELDDGGIRELHFNKLRPYIARVGQVGLIFDQDSDFGDLHYAPTDMAVSSMGDVTDHISSDCQELDDVQRLELLNTLGKFSSLFSSLPGLAKVKGHNLKLKPDFTPKKMHPYRIPIALQQEVDRQINELLHLKLIEPSESEWAHPIVCVSKKNGSIRLCVDYRHLNSFTIADAYPMQNAKDLLFEVGQANYITVLDLTKGYWQIPMAEEAKPYTAFVTHHGHYQFCVMPFGMKNAGSTFQKVMDQVLVKHRAYCRSYIDDVAVFSKTWEQHMKHLCVVFQTIQKVGFTINLKKCNFARRRVKFLGHVVGSGQHSPDPGKVESIKNISVPTTKKEIRSFLGLTSYYREYIPNFASLVLPLTELTRNRVPNIIPWNEVAEQAFTKLKAQLVKAPSLYTPDLSKPYQLYTDASATAIGACLSQNDEKGKENPIAFFSKKLTETQTRWATIEREAYAVIEALKRFDSWIFGAEIEVISDHNPLTYLTLTTPQSAKLTRWALALQRYNIAISYRKGVKHGNADALSRLPIPIS</sequence>
<evidence type="ECO:0000313" key="14">
    <source>
        <dbReference type="Proteomes" id="UP000887159"/>
    </source>
</evidence>
<dbReference type="GO" id="GO:0015074">
    <property type="term" value="P:DNA integration"/>
    <property type="evidence" value="ECO:0007669"/>
    <property type="project" value="InterPro"/>
</dbReference>
<dbReference type="SUPFAM" id="SSF56672">
    <property type="entry name" value="DNA/RNA polymerases"/>
    <property type="match status" value="1"/>
</dbReference>
<dbReference type="InterPro" id="IPR000477">
    <property type="entry name" value="RT_dom"/>
</dbReference>
<dbReference type="PANTHER" id="PTHR37984:SF5">
    <property type="entry name" value="PROTEIN NYNRIN-LIKE"/>
    <property type="match status" value="1"/>
</dbReference>
<dbReference type="PROSITE" id="PS50994">
    <property type="entry name" value="INTEGRASE"/>
    <property type="match status" value="1"/>
</dbReference>
<dbReference type="InterPro" id="IPR021109">
    <property type="entry name" value="Peptidase_aspartic_dom_sf"/>
</dbReference>
<evidence type="ECO:0000256" key="6">
    <source>
        <dbReference type="ARBA" id="ARBA00022759"/>
    </source>
</evidence>
<dbReference type="InterPro" id="IPR043502">
    <property type="entry name" value="DNA/RNA_pol_sf"/>
</dbReference>
<dbReference type="InterPro" id="IPR041588">
    <property type="entry name" value="Integrase_H2C2"/>
</dbReference>
<name>A0A8X6RUE4_TRICX</name>
<dbReference type="FunFam" id="3.10.10.10:FF:000007">
    <property type="entry name" value="Retrovirus-related Pol polyprotein from transposon 17.6-like Protein"/>
    <property type="match status" value="1"/>
</dbReference>
<evidence type="ECO:0000256" key="2">
    <source>
        <dbReference type="ARBA" id="ARBA00022670"/>
    </source>
</evidence>
<dbReference type="GO" id="GO:0003964">
    <property type="term" value="F:RNA-directed DNA polymerase activity"/>
    <property type="evidence" value="ECO:0007669"/>
    <property type="project" value="UniProtKB-KW"/>
</dbReference>
<dbReference type="InterPro" id="IPR001584">
    <property type="entry name" value="Integrase_cat-core"/>
</dbReference>
<dbReference type="GO" id="GO:0042575">
    <property type="term" value="C:DNA polymerase complex"/>
    <property type="evidence" value="ECO:0007669"/>
    <property type="project" value="UniProtKB-ARBA"/>
</dbReference>
<keyword evidence="9" id="KW-0863">Zinc-finger</keyword>
<dbReference type="FunFam" id="3.30.70.270:FF:000020">
    <property type="entry name" value="Transposon Tf2-6 polyprotein-like Protein"/>
    <property type="match status" value="1"/>
</dbReference>
<dbReference type="InterPro" id="IPR050951">
    <property type="entry name" value="Retrovirus_Pol_polyprotein"/>
</dbReference>
<evidence type="ECO:0000256" key="7">
    <source>
        <dbReference type="ARBA" id="ARBA00022801"/>
    </source>
</evidence>
<dbReference type="PROSITE" id="PS50878">
    <property type="entry name" value="RT_POL"/>
    <property type="match status" value="1"/>
</dbReference>
<dbReference type="InterPro" id="IPR001878">
    <property type="entry name" value="Znf_CCHC"/>
</dbReference>
<evidence type="ECO:0000259" key="10">
    <source>
        <dbReference type="PROSITE" id="PS50158"/>
    </source>
</evidence>
<keyword evidence="6" id="KW-0255">Endonuclease</keyword>
<feature type="domain" description="Integrase catalytic" evidence="12">
    <location>
        <begin position="648"/>
        <end position="807"/>
    </location>
</feature>
<dbReference type="InterPro" id="IPR036397">
    <property type="entry name" value="RNaseH_sf"/>
</dbReference>
<evidence type="ECO:0000256" key="8">
    <source>
        <dbReference type="ARBA" id="ARBA00022918"/>
    </source>
</evidence>
<dbReference type="InterPro" id="IPR012337">
    <property type="entry name" value="RNaseH-like_sf"/>
</dbReference>
<dbReference type="Gene3D" id="3.30.70.270">
    <property type="match status" value="2"/>
</dbReference>
<dbReference type="FunFam" id="3.10.20.370:FF:000001">
    <property type="entry name" value="Retrovirus-related Pol polyprotein from transposon 17.6-like protein"/>
    <property type="match status" value="1"/>
</dbReference>
<dbReference type="SUPFAM" id="SSF50630">
    <property type="entry name" value="Acid proteases"/>
    <property type="match status" value="1"/>
</dbReference>
<keyword evidence="5" id="KW-0540">Nuclease</keyword>
<dbReference type="GO" id="GO:0006508">
    <property type="term" value="P:proteolysis"/>
    <property type="evidence" value="ECO:0007669"/>
    <property type="project" value="UniProtKB-KW"/>
</dbReference>
<evidence type="ECO:0000256" key="5">
    <source>
        <dbReference type="ARBA" id="ARBA00022722"/>
    </source>
</evidence>
<dbReference type="Pfam" id="PF17917">
    <property type="entry name" value="RT_RNaseH"/>
    <property type="match status" value="1"/>
</dbReference>
<keyword evidence="9" id="KW-0479">Metal-binding</keyword>
<reference evidence="13" key="1">
    <citation type="submission" date="2020-08" db="EMBL/GenBank/DDBJ databases">
        <title>Multicomponent nature underlies the extraordinary mechanical properties of spider dragline silk.</title>
        <authorList>
            <person name="Kono N."/>
            <person name="Nakamura H."/>
            <person name="Mori M."/>
            <person name="Yoshida Y."/>
            <person name="Ohtoshi R."/>
            <person name="Malay A.D."/>
            <person name="Moran D.A.P."/>
            <person name="Tomita M."/>
            <person name="Numata K."/>
            <person name="Arakawa K."/>
        </authorList>
    </citation>
    <scope>NUCLEOTIDE SEQUENCE</scope>
</reference>
<keyword evidence="8" id="KW-0695">RNA-directed DNA polymerase</keyword>
<dbReference type="SUPFAM" id="SSF53098">
    <property type="entry name" value="Ribonuclease H-like"/>
    <property type="match status" value="1"/>
</dbReference>
<dbReference type="Pfam" id="PF00078">
    <property type="entry name" value="RVT_1"/>
    <property type="match status" value="1"/>
</dbReference>
<proteinExistence type="predicted"/>
<dbReference type="PROSITE" id="PS50158">
    <property type="entry name" value="ZF_CCHC"/>
    <property type="match status" value="1"/>
</dbReference>
<dbReference type="InterPro" id="IPR043128">
    <property type="entry name" value="Rev_trsase/Diguanyl_cyclase"/>
</dbReference>
<dbReference type="EMBL" id="BMAU01021225">
    <property type="protein sequence ID" value="GFY01259.1"/>
    <property type="molecule type" value="Genomic_DNA"/>
</dbReference>
<organism evidence="13 14">
    <name type="scientific">Trichonephila clavipes</name>
    <name type="common">Golden silk orbweaver</name>
    <name type="synonym">Nephila clavipes</name>
    <dbReference type="NCBI Taxonomy" id="2585209"/>
    <lineage>
        <taxon>Eukaryota</taxon>
        <taxon>Metazoa</taxon>
        <taxon>Ecdysozoa</taxon>
        <taxon>Arthropoda</taxon>
        <taxon>Chelicerata</taxon>
        <taxon>Arachnida</taxon>
        <taxon>Araneae</taxon>
        <taxon>Araneomorphae</taxon>
        <taxon>Entelegynae</taxon>
        <taxon>Araneoidea</taxon>
        <taxon>Nephilidae</taxon>
        <taxon>Trichonephila</taxon>
    </lineage>
</organism>
<dbReference type="FunFam" id="1.10.340.70:FF:000001">
    <property type="entry name" value="Retrovirus-related Pol polyprotein from transposon gypsy-like Protein"/>
    <property type="match status" value="1"/>
</dbReference>
<dbReference type="Proteomes" id="UP000887159">
    <property type="component" value="Unassembled WGS sequence"/>
</dbReference>
<dbReference type="Pfam" id="PF17921">
    <property type="entry name" value="Integrase_H2C2"/>
    <property type="match status" value="1"/>
</dbReference>
<dbReference type="FunFam" id="3.30.420.10:FF:000032">
    <property type="entry name" value="Retrovirus-related Pol polyprotein from transposon 297-like Protein"/>
    <property type="match status" value="1"/>
</dbReference>
<gene>
    <name evidence="13" type="primary">pol</name>
    <name evidence="13" type="ORF">TNCV_5077261</name>
</gene>
<keyword evidence="4" id="KW-0548">Nucleotidyltransferase</keyword>
<dbReference type="CDD" id="cd09274">
    <property type="entry name" value="RNase_HI_RT_Ty3"/>
    <property type="match status" value="1"/>
</dbReference>
<accession>A0A8X6RUE4</accession>
<evidence type="ECO:0000256" key="1">
    <source>
        <dbReference type="ARBA" id="ARBA00012493"/>
    </source>
</evidence>
<evidence type="ECO:0000256" key="9">
    <source>
        <dbReference type="PROSITE-ProRule" id="PRU00047"/>
    </source>
</evidence>
<keyword evidence="14" id="KW-1185">Reference proteome</keyword>
<dbReference type="GO" id="GO:0008233">
    <property type="term" value="F:peptidase activity"/>
    <property type="evidence" value="ECO:0007669"/>
    <property type="project" value="UniProtKB-KW"/>
</dbReference>
<evidence type="ECO:0000256" key="3">
    <source>
        <dbReference type="ARBA" id="ARBA00022679"/>
    </source>
</evidence>
<comment type="caution">
    <text evidence="13">The sequence shown here is derived from an EMBL/GenBank/DDBJ whole genome shotgun (WGS) entry which is preliminary data.</text>
</comment>
<dbReference type="GO" id="GO:0008270">
    <property type="term" value="F:zinc ion binding"/>
    <property type="evidence" value="ECO:0007669"/>
    <property type="project" value="UniProtKB-KW"/>
</dbReference>
<feature type="domain" description="Reverse transcriptase" evidence="11">
    <location>
        <begin position="1042"/>
        <end position="1220"/>
    </location>
</feature>
<dbReference type="PANTHER" id="PTHR37984">
    <property type="entry name" value="PROTEIN CBG26694"/>
    <property type="match status" value="1"/>
</dbReference>
<dbReference type="EC" id="2.7.7.49" evidence="1"/>
<dbReference type="GO" id="GO:0003676">
    <property type="term" value="F:nucleic acid binding"/>
    <property type="evidence" value="ECO:0007669"/>
    <property type="project" value="InterPro"/>
</dbReference>
<dbReference type="Pfam" id="PF00665">
    <property type="entry name" value="rve"/>
    <property type="match status" value="1"/>
</dbReference>
<protein>
    <recommendedName>
        <fullName evidence="1">RNA-directed DNA polymerase</fullName>
        <ecNumber evidence="1">2.7.7.49</ecNumber>
    </recommendedName>
</protein>
<evidence type="ECO:0000259" key="11">
    <source>
        <dbReference type="PROSITE" id="PS50878"/>
    </source>
</evidence>
<keyword evidence="7" id="KW-0378">Hydrolase</keyword>
<dbReference type="InterPro" id="IPR041373">
    <property type="entry name" value="RT_RNaseH"/>
</dbReference>